<dbReference type="InterPro" id="IPR007138">
    <property type="entry name" value="ABM_dom"/>
</dbReference>
<dbReference type="Proteomes" id="UP000780875">
    <property type="component" value="Unassembled WGS sequence"/>
</dbReference>
<dbReference type="EMBL" id="JAIQZJ010000001">
    <property type="protein sequence ID" value="MBZ5737163.1"/>
    <property type="molecule type" value="Genomic_DNA"/>
</dbReference>
<dbReference type="GO" id="GO:0004497">
    <property type="term" value="F:monooxygenase activity"/>
    <property type="evidence" value="ECO:0007669"/>
    <property type="project" value="UniProtKB-KW"/>
</dbReference>
<dbReference type="InterPro" id="IPR011008">
    <property type="entry name" value="Dimeric_a/b-barrel"/>
</dbReference>
<protein>
    <submittedName>
        <fullName evidence="2">Antibiotic biosynthesis monooxygenase</fullName>
    </submittedName>
</protein>
<name>A0ABS7U850_9ACTN</name>
<gene>
    <name evidence="2" type="ORF">K8U61_03230</name>
</gene>
<organism evidence="2 3">
    <name type="scientific">Nocardioides mangrovi</name>
    <dbReference type="NCBI Taxonomy" id="2874580"/>
    <lineage>
        <taxon>Bacteria</taxon>
        <taxon>Bacillati</taxon>
        <taxon>Actinomycetota</taxon>
        <taxon>Actinomycetes</taxon>
        <taxon>Propionibacteriales</taxon>
        <taxon>Nocardioidaceae</taxon>
        <taxon>Nocardioides</taxon>
    </lineage>
</organism>
<evidence type="ECO:0000313" key="3">
    <source>
        <dbReference type="Proteomes" id="UP000780875"/>
    </source>
</evidence>
<dbReference type="SUPFAM" id="SSF54909">
    <property type="entry name" value="Dimeric alpha+beta barrel"/>
    <property type="match status" value="1"/>
</dbReference>
<evidence type="ECO:0000259" key="1">
    <source>
        <dbReference type="PROSITE" id="PS51725"/>
    </source>
</evidence>
<comment type="caution">
    <text evidence="2">The sequence shown here is derived from an EMBL/GenBank/DDBJ whole genome shotgun (WGS) entry which is preliminary data.</text>
</comment>
<reference evidence="2 3" key="1">
    <citation type="submission" date="2021-09" db="EMBL/GenBank/DDBJ databases">
        <title>Whole genome sequence of Nocardioides sp. GBK3QG-3.</title>
        <authorList>
            <person name="Tuo L."/>
        </authorList>
    </citation>
    <scope>NUCLEOTIDE SEQUENCE [LARGE SCALE GENOMIC DNA]</scope>
    <source>
        <strain evidence="2 3">GBK3QG-3</strain>
    </source>
</reference>
<dbReference type="PROSITE" id="PS51725">
    <property type="entry name" value="ABM"/>
    <property type="match status" value="1"/>
</dbReference>
<sequence length="98" mass="11105">MLVARFKVQVRPEYLYEMAALIAAVEAPSRELPGVVEFDVLRSLSEQNTFVVNEVFEDRQALERQNLLPEVAAVLDLVGRGALTRDLEWTVWDATESL</sequence>
<keyword evidence="2" id="KW-0560">Oxidoreductase</keyword>
<accession>A0ABS7U850</accession>
<keyword evidence="2" id="KW-0503">Monooxygenase</keyword>
<dbReference type="RefSeq" id="WP_224121523.1">
    <property type="nucleotide sequence ID" value="NZ_JAIQZJ010000001.1"/>
</dbReference>
<evidence type="ECO:0000313" key="2">
    <source>
        <dbReference type="EMBL" id="MBZ5737163.1"/>
    </source>
</evidence>
<proteinExistence type="predicted"/>
<feature type="domain" description="ABM" evidence="1">
    <location>
        <begin position="2"/>
        <end position="91"/>
    </location>
</feature>
<dbReference type="Pfam" id="PF03992">
    <property type="entry name" value="ABM"/>
    <property type="match status" value="1"/>
</dbReference>
<dbReference type="Gene3D" id="3.30.70.100">
    <property type="match status" value="1"/>
</dbReference>
<keyword evidence="3" id="KW-1185">Reference proteome</keyword>